<feature type="compositionally biased region" description="Polar residues" evidence="1">
    <location>
        <begin position="1"/>
        <end position="11"/>
    </location>
</feature>
<dbReference type="Proteomes" id="UP000290572">
    <property type="component" value="Unassembled WGS sequence"/>
</dbReference>
<dbReference type="EMBL" id="QBIY01013217">
    <property type="protein sequence ID" value="RXN10183.1"/>
    <property type="molecule type" value="Genomic_DNA"/>
</dbReference>
<dbReference type="AlphaFoldDB" id="A0A498LR78"/>
<evidence type="ECO:0000256" key="1">
    <source>
        <dbReference type="SAM" id="MobiDB-lite"/>
    </source>
</evidence>
<keyword evidence="3" id="KW-1185">Reference proteome</keyword>
<protein>
    <submittedName>
        <fullName evidence="2">Uncharacterized protein</fullName>
    </submittedName>
</protein>
<reference evidence="2 3" key="1">
    <citation type="submission" date="2018-03" db="EMBL/GenBank/DDBJ databases">
        <title>Draft genome sequence of Rohu Carp (Labeo rohita).</title>
        <authorList>
            <person name="Das P."/>
            <person name="Kushwaha B."/>
            <person name="Joshi C.G."/>
            <person name="Kumar D."/>
            <person name="Nagpure N.S."/>
            <person name="Sahoo L."/>
            <person name="Das S.P."/>
            <person name="Bit A."/>
            <person name="Patnaik S."/>
            <person name="Meher P.K."/>
            <person name="Jayasankar P."/>
            <person name="Koringa P.G."/>
            <person name="Patel N.V."/>
            <person name="Hinsu A.T."/>
            <person name="Kumar R."/>
            <person name="Pandey M."/>
            <person name="Agarwal S."/>
            <person name="Srivastava S."/>
            <person name="Singh M."/>
            <person name="Iquebal M.A."/>
            <person name="Jaiswal S."/>
            <person name="Angadi U.B."/>
            <person name="Kumar N."/>
            <person name="Raza M."/>
            <person name="Shah T.M."/>
            <person name="Rai A."/>
            <person name="Jena J.K."/>
        </authorList>
    </citation>
    <scope>NUCLEOTIDE SEQUENCE [LARGE SCALE GENOMIC DNA]</scope>
    <source>
        <strain evidence="2">DASCIFA01</strain>
        <tissue evidence="2">Testis</tissue>
    </source>
</reference>
<gene>
    <name evidence="2" type="ORF">ROHU_030977</name>
</gene>
<accession>A0A498LR78</accession>
<feature type="region of interest" description="Disordered" evidence="1">
    <location>
        <begin position="1"/>
        <end position="20"/>
    </location>
</feature>
<sequence>MDDLTYQSYGTSKEKPNKLSHSHNVLCLGSQPQEEQEPKLSTVRGGCPQASVRLALVIGTSEREGPGMTLKTREALCFKGTLVLTFTSSLILKKSIPDPETMAGVKTETAGHEISLVVSTEIPWERFGGDINLCTDVTLEGEQLGPCVYKYARLMFSIPRDEAKPPAVTFYGTWQLFTS</sequence>
<proteinExistence type="predicted"/>
<comment type="caution">
    <text evidence="2">The sequence shown here is derived from an EMBL/GenBank/DDBJ whole genome shotgun (WGS) entry which is preliminary data.</text>
</comment>
<evidence type="ECO:0000313" key="2">
    <source>
        <dbReference type="EMBL" id="RXN10183.1"/>
    </source>
</evidence>
<name>A0A498LR78_LABRO</name>
<evidence type="ECO:0000313" key="3">
    <source>
        <dbReference type="Proteomes" id="UP000290572"/>
    </source>
</evidence>
<organism evidence="2 3">
    <name type="scientific">Labeo rohita</name>
    <name type="common">Indian major carp</name>
    <name type="synonym">Cyprinus rohita</name>
    <dbReference type="NCBI Taxonomy" id="84645"/>
    <lineage>
        <taxon>Eukaryota</taxon>
        <taxon>Metazoa</taxon>
        <taxon>Chordata</taxon>
        <taxon>Craniata</taxon>
        <taxon>Vertebrata</taxon>
        <taxon>Euteleostomi</taxon>
        <taxon>Actinopterygii</taxon>
        <taxon>Neopterygii</taxon>
        <taxon>Teleostei</taxon>
        <taxon>Ostariophysi</taxon>
        <taxon>Cypriniformes</taxon>
        <taxon>Cyprinidae</taxon>
        <taxon>Labeoninae</taxon>
        <taxon>Labeonini</taxon>
        <taxon>Labeo</taxon>
    </lineage>
</organism>